<reference evidence="2 3" key="1">
    <citation type="journal article" date="2012" name="J. Bacteriol.">
        <title>Genome sequences of type strains of seven species of the marine bacterium Pseudoalteromonas.</title>
        <authorList>
            <person name="Xie B.B."/>
            <person name="Shu Y.L."/>
            <person name="Qin Q.L."/>
            <person name="Rong J.C."/>
            <person name="Zhang X.Y."/>
            <person name="Chen X.L."/>
            <person name="Shi M."/>
            <person name="He H.L."/>
            <person name="Zhou B.C."/>
            <person name="Zhang Y.Z."/>
        </authorList>
    </citation>
    <scope>NUCLEOTIDE SEQUENCE [LARGE SCALE GENOMIC DNA]</scope>
    <source>
        <strain evidence="2 3">A 37-1-2</strain>
    </source>
</reference>
<protein>
    <submittedName>
        <fullName evidence="2">Uncharacterized protein</fullName>
    </submittedName>
</protein>
<dbReference type="KEGG" id="part:PARC_a1013"/>
<evidence type="ECO:0000313" key="3">
    <source>
        <dbReference type="Proteomes" id="UP000016505"/>
    </source>
</evidence>
<keyword evidence="1" id="KW-0472">Membrane</keyword>
<organism evidence="2 3">
    <name type="scientific">Pseudoalteromonas arctica A 37-1-2</name>
    <dbReference type="NCBI Taxonomy" id="1117313"/>
    <lineage>
        <taxon>Bacteria</taxon>
        <taxon>Pseudomonadati</taxon>
        <taxon>Pseudomonadota</taxon>
        <taxon>Gammaproteobacteria</taxon>
        <taxon>Alteromonadales</taxon>
        <taxon>Pseudoalteromonadaceae</taxon>
        <taxon>Pseudoalteromonas</taxon>
    </lineage>
</organism>
<keyword evidence="1" id="KW-0812">Transmembrane</keyword>
<keyword evidence="1" id="KW-1133">Transmembrane helix</keyword>
<gene>
    <name evidence="2" type="ORF">PARC_a1013</name>
</gene>
<evidence type="ECO:0000313" key="2">
    <source>
        <dbReference type="EMBL" id="ATC85683.1"/>
    </source>
</evidence>
<sequence length="38" mass="4686">MCVFCSLVVWVNFEHIEIKLLYFKLLTQLVFLMLYIQF</sequence>
<dbReference type="AlphaFoldDB" id="A0A290S0H4"/>
<name>A0A290S0H4_9GAMM</name>
<evidence type="ECO:0000256" key="1">
    <source>
        <dbReference type="SAM" id="Phobius"/>
    </source>
</evidence>
<dbReference type="Proteomes" id="UP000016505">
    <property type="component" value="Chromosome I"/>
</dbReference>
<feature type="transmembrane region" description="Helical" evidence="1">
    <location>
        <begin position="20"/>
        <end position="36"/>
    </location>
</feature>
<dbReference type="EMBL" id="CP011025">
    <property type="protein sequence ID" value="ATC85683.1"/>
    <property type="molecule type" value="Genomic_DNA"/>
</dbReference>
<proteinExistence type="predicted"/>
<accession>A0A290S0H4</accession>